<evidence type="ECO:0008006" key="4">
    <source>
        <dbReference type="Google" id="ProtNLM"/>
    </source>
</evidence>
<protein>
    <recommendedName>
        <fullName evidence="4">DUF659 domain-containing protein</fullName>
    </recommendedName>
</protein>
<name>A0ABM5L2L5_DIAVI</name>
<dbReference type="GeneID" id="126891545"/>
<feature type="compositionally biased region" description="Basic residues" evidence="1">
    <location>
        <begin position="1886"/>
        <end position="1899"/>
    </location>
</feature>
<keyword evidence="3" id="KW-1185">Reference proteome</keyword>
<dbReference type="EnsemblMetazoa" id="XM_050660721.1">
    <property type="protein sequence ID" value="XP_050516678.1"/>
    <property type="gene ID" value="LOC126891545"/>
</dbReference>
<evidence type="ECO:0000313" key="3">
    <source>
        <dbReference type="Proteomes" id="UP001652700"/>
    </source>
</evidence>
<feature type="region of interest" description="Disordered" evidence="1">
    <location>
        <begin position="850"/>
        <end position="878"/>
    </location>
</feature>
<feature type="compositionally biased region" description="Acidic residues" evidence="1">
    <location>
        <begin position="1935"/>
        <end position="1949"/>
    </location>
</feature>
<accession>A0ABM5L2L5</accession>
<feature type="region of interest" description="Disordered" evidence="1">
    <location>
        <begin position="1886"/>
        <end position="1949"/>
    </location>
</feature>
<sequence>MSFIKSRASDSCPLFGNAKDICVDSSVQLPTYQDMIQCYESVRRELKGEGSKQPSASEIANTVAKKVKDIWIRASLPVLGHTRICEMIVAYNKKYRTILKPFKSRKTPFLDEKLNKFKLDSLKIFDICACKCVNLKNCKCDKSRKIPEVEWEFITDQRNDRRMIIGGIDKVKTAQLNKQMLRKEKEAKRYTKNETDFLLRNHKESLPGTSGTQKVTDIITDSDLNETSSESSLVEDSEEEFKCPYVDKPKRLKILKTKQQMRTPLPCTAQIADLTGASNRTVAKIASAVLEDMKIIAPDKLSNVIDKNKVRREIEKNRKALQQIPLAITIKGLYFDGRKDKTLHQVDGRRTTKLEEHISIIQEPGSIYFGHVTLQTSGTAEHIFNGLISSLEKQNTDLNEVVVIGSDGTNVNTGWKNGVIRKIESHIGKPLQWSICLLHANELPLRHLLQELDGITKGPYTFSGPIGALLKECETRSVVKFESISCVLPVVIQQDLSNDQQYLYNICLAINAGYCQESLANKTPGKMSHVRWLTTANRLLRLYVSTNDPSENLRVLVKFIIKVYAPMWFQVKSKPVIEYGAIHLWNAIKASRELLGNVQNIFQRVISTNSYFLHPENLLLAMLFDSRDHVRELAVRRIIKARKQKSTEVVRYFKIPDIQFDADDYIFLIDWQKCFLSEPPLTTKLTDDFLLKLIKDKRAPDFIDRFPCHTQAVERCVKIVTEASEKVCGETTRDGYIRAKLNARKKLPEFENKNQLLTMEYINGLLKSFEAEVPAYLKSLLIYNGFDNLYSLSQFNIDEDIERMECYARDVLSKVLKGEEKKAMKNQKKNKLLKRPLLCERSEGCPAEKTFPKKRRTVTNKSTSRSESGNEGDGFCTPNDGCVSQDEEQVNYAMQHVLNISRSYIDKFSRNEFDKGKISEERLQDVLNNSKNLKVKMDGEFTAKISCPLCTFISSAYSVKNSKTGRKWVISNFLRHYKIHFKDDGTNLTKKLPIKPQKPEIQTTILNFIKKDANKKCDLNQDFEDPRGNLFDLTDPNTDLNYGASTSSGLHLELTTELSQNDSFIDQNYEIHDEAQQNNPNGVFLHYNTDLDTDSPTDNQSSSQLRTIVVNDFSTEEHQGASQVVNDIPVSELEYNPDNSSPSEDFFFLDNVAEINQSNNGSEKVKSPKAKSLFDDSNSRRERSLRILNELPYHQTQITTFLNTINHAIDNNPEVTNTLSILTENQGINKFNYGTKGLLKYLLDSAIRNSKNKSGHTNKFDDGMKRFWLYIFISAGRMSYEILHSNLKNILHSVTTIHRQLEEMNNILEGEVRIEDLKLYLQKRNYPPIIFISEDQTALIKKVQYDSASNQMVGFVAPLQEQTRFPRINKFPVDSVSDIENAFKNKTLAINAYIFMAQPLVDGSPAFCISIFGSDNRFTSEDVYKRWQYLIKEAGKHGITILGFSSDGDTRCLKSMKIISKLSFTSLNPYSPYFQANYNLENPAVFQDTIHISMKLKTRLLNENISMNMGGKRVSIDNIRYIIENYPRDKHLLCKSFLESSDKMNFNAIDKLSSEHVTNMLKEVPNAEATRQYLILTRNILDAFLLKEISVERRVYLIWYSTFFMRIWKAWLKKNGENIQKNFITTNAYTCIEINAHGIILVIEKLRQNGISEAFLPWLYSSQPCEKVFRETRSMSSTFSTMINYTLLDVLRRLKRIQAMHEISTDLGPNFRFPRQENKRLGNNSSVFKVTEFPSTDEMINIIKKAQEDALSDAKKIGMEMNRDCCIEINLPTCDNPEEQEEVQGSIIITDTISKEHEPDLEPDFSNEDREFLEYTSTFNNYDSLHLRDYTGQKKAQKSCLSVTLKDKKTRIIKKSTLIWFFQEKQGRLSTDRLLRVKGMTVKNTHKGLSKKKQFRKKPGQGLQPAGNIKKRKMFRQPHERAHKDSTSESRSESDEISLESETLSEDFSDLEDCHNESTKMPVIQLESYYAVFYDTQWYLGRVINSYSSEKFKVKFLQQDLDTFKWPKKDDIQDVHKEFIFYGPVSLSGTEPFSLKRNDLIAIKQKYKTIKSIKSLKN</sequence>
<feature type="compositionally biased region" description="Polar residues" evidence="1">
    <location>
        <begin position="859"/>
        <end position="869"/>
    </location>
</feature>
<feature type="region of interest" description="Disordered" evidence="1">
    <location>
        <begin position="1159"/>
        <end position="1178"/>
    </location>
</feature>
<evidence type="ECO:0000313" key="2">
    <source>
        <dbReference type="EnsemblMetazoa" id="XP_050516678.1"/>
    </source>
</evidence>
<organism evidence="2 3">
    <name type="scientific">Diabrotica virgifera virgifera</name>
    <name type="common">western corn rootworm</name>
    <dbReference type="NCBI Taxonomy" id="50390"/>
    <lineage>
        <taxon>Eukaryota</taxon>
        <taxon>Metazoa</taxon>
        <taxon>Ecdysozoa</taxon>
        <taxon>Arthropoda</taxon>
        <taxon>Hexapoda</taxon>
        <taxon>Insecta</taxon>
        <taxon>Pterygota</taxon>
        <taxon>Neoptera</taxon>
        <taxon>Endopterygota</taxon>
        <taxon>Coleoptera</taxon>
        <taxon>Polyphaga</taxon>
        <taxon>Cucujiformia</taxon>
        <taxon>Chrysomeloidea</taxon>
        <taxon>Chrysomelidae</taxon>
        <taxon>Galerucinae</taxon>
        <taxon>Diabroticina</taxon>
        <taxon>Diabroticites</taxon>
        <taxon>Diabrotica</taxon>
    </lineage>
</organism>
<reference evidence="2" key="1">
    <citation type="submission" date="2025-05" db="UniProtKB">
        <authorList>
            <consortium name="EnsemblMetazoa"/>
        </authorList>
    </citation>
    <scope>IDENTIFICATION</scope>
</reference>
<dbReference type="PANTHER" id="PTHR46409">
    <property type="entry name" value="HTH PSQ-TYPE DOMAIN-CONTAINING PROTEIN"/>
    <property type="match status" value="1"/>
</dbReference>
<dbReference type="PANTHER" id="PTHR46409:SF1">
    <property type="entry name" value="HTH PSQ-TYPE DOMAIN-CONTAINING PROTEIN"/>
    <property type="match status" value="1"/>
</dbReference>
<feature type="compositionally biased region" description="Basic and acidic residues" evidence="1">
    <location>
        <begin position="1917"/>
        <end position="1934"/>
    </location>
</feature>
<proteinExistence type="predicted"/>
<dbReference type="Proteomes" id="UP001652700">
    <property type="component" value="Unplaced"/>
</dbReference>
<evidence type="ECO:0000256" key="1">
    <source>
        <dbReference type="SAM" id="MobiDB-lite"/>
    </source>
</evidence>
<dbReference type="RefSeq" id="XP_050516678.1">
    <property type="nucleotide sequence ID" value="XM_050660721.1"/>
</dbReference>